<keyword evidence="3" id="KW-0406">Ion transport</keyword>
<keyword evidence="3" id="KW-0813">Transport</keyword>
<accession>A0A3B0X1E8</accession>
<keyword evidence="1" id="KW-0472">Membrane</keyword>
<dbReference type="Pfam" id="PF07885">
    <property type="entry name" value="Ion_trans_2"/>
    <property type="match status" value="1"/>
</dbReference>
<evidence type="ECO:0000313" key="3">
    <source>
        <dbReference type="EMBL" id="VAW58333.1"/>
    </source>
</evidence>
<evidence type="ECO:0000256" key="1">
    <source>
        <dbReference type="SAM" id="Phobius"/>
    </source>
</evidence>
<dbReference type="InterPro" id="IPR013099">
    <property type="entry name" value="K_chnl_dom"/>
</dbReference>
<dbReference type="SUPFAM" id="SSF81324">
    <property type="entry name" value="Voltage-gated potassium channels"/>
    <property type="match status" value="1"/>
</dbReference>
<feature type="transmembrane region" description="Helical" evidence="1">
    <location>
        <begin position="190"/>
        <end position="212"/>
    </location>
</feature>
<proteinExistence type="predicted"/>
<organism evidence="3">
    <name type="scientific">hydrothermal vent metagenome</name>
    <dbReference type="NCBI Taxonomy" id="652676"/>
    <lineage>
        <taxon>unclassified sequences</taxon>
        <taxon>metagenomes</taxon>
        <taxon>ecological metagenomes</taxon>
    </lineage>
</organism>
<feature type="domain" description="Potassium channel" evidence="2">
    <location>
        <begin position="135"/>
        <end position="209"/>
    </location>
</feature>
<dbReference type="AlphaFoldDB" id="A0A3B0X1E8"/>
<feature type="transmembrane region" description="Helical" evidence="1">
    <location>
        <begin position="87"/>
        <end position="106"/>
    </location>
</feature>
<reference evidence="3" key="1">
    <citation type="submission" date="2018-06" db="EMBL/GenBank/DDBJ databases">
        <authorList>
            <person name="Zhirakovskaya E."/>
        </authorList>
    </citation>
    <scope>NUCLEOTIDE SEQUENCE</scope>
</reference>
<feature type="transmembrane region" description="Helical" evidence="1">
    <location>
        <begin position="12"/>
        <end position="31"/>
    </location>
</feature>
<dbReference type="GO" id="GO:0034220">
    <property type="term" value="P:monoatomic ion transmembrane transport"/>
    <property type="evidence" value="ECO:0007669"/>
    <property type="project" value="UniProtKB-KW"/>
</dbReference>
<evidence type="ECO:0000259" key="2">
    <source>
        <dbReference type="Pfam" id="PF07885"/>
    </source>
</evidence>
<dbReference type="Gene3D" id="1.10.287.70">
    <property type="match status" value="1"/>
</dbReference>
<gene>
    <name evidence="3" type="ORF">MNBD_GAMMA08-2666</name>
</gene>
<sequence>MQPVSEKNNFLYLVISLVFLLLVGALVDQFPSKLGQHFFQAVTVITLASGIMGLRSSRLWFHTGVGFTFSVLLVVILGVILDVSGLDYLHLIMLIIFYSWATWLAAKQVLFTGPIDGNKIVGAICIYLLMGLIWTLLYLLIAQAMPNAFNGLEQTLWYDNFADVAYYSFVTLTTLGYGDISPKIPIARFVVYMEAIVGVFYMAILVASLIGIKTSAITSDKENK</sequence>
<feature type="transmembrane region" description="Helical" evidence="1">
    <location>
        <begin position="118"/>
        <end position="141"/>
    </location>
</feature>
<name>A0A3B0X1E8_9ZZZZ</name>
<keyword evidence="1" id="KW-1133">Transmembrane helix</keyword>
<protein>
    <submittedName>
        <fullName evidence="3">Potassium channel protein</fullName>
    </submittedName>
</protein>
<keyword evidence="1" id="KW-0812">Transmembrane</keyword>
<keyword evidence="3" id="KW-0407">Ion channel</keyword>
<dbReference type="EMBL" id="UOFH01000006">
    <property type="protein sequence ID" value="VAW58333.1"/>
    <property type="molecule type" value="Genomic_DNA"/>
</dbReference>
<feature type="transmembrane region" description="Helical" evidence="1">
    <location>
        <begin position="59"/>
        <end position="81"/>
    </location>
</feature>
<feature type="transmembrane region" description="Helical" evidence="1">
    <location>
        <begin position="37"/>
        <end position="54"/>
    </location>
</feature>